<sequence>MSADKTTISVNRDVALRFAKLARELGISIQKAATEALTAAEEILKDGENPTHLLYLYRVFKAKSSTDSLSLPLHLLAKIFEELETGRYTTLFYEAGRELGSVLAQWLSFQDLVKTPQILKLLLPVRTAQCRVEENNARFTLIFPPNIKRLIPLIVAYLRGIFDAYGYTQHKAEQREHVLDIVVYNCIQ</sequence>
<gene>
    <name evidence="1" type="ORF">P186_1843</name>
</gene>
<dbReference type="OrthoDB" id="25845at2157"/>
<evidence type="ECO:0000313" key="2">
    <source>
        <dbReference type="Proteomes" id="UP000005867"/>
    </source>
</evidence>
<name>G7VHF6_9CREN</name>
<dbReference type="AlphaFoldDB" id="G7VHF6"/>
<proteinExistence type="predicted"/>
<organism evidence="1 2">
    <name type="scientific">Pyrobaculum ferrireducens</name>
    <dbReference type="NCBI Taxonomy" id="1104324"/>
    <lineage>
        <taxon>Archaea</taxon>
        <taxon>Thermoproteota</taxon>
        <taxon>Thermoprotei</taxon>
        <taxon>Thermoproteales</taxon>
        <taxon>Thermoproteaceae</taxon>
        <taxon>Pyrobaculum</taxon>
    </lineage>
</organism>
<dbReference type="BioCyc" id="PSP1104324:GJSN-1803-MONOMER"/>
<keyword evidence="2" id="KW-1185">Reference proteome</keyword>
<reference evidence="1 2" key="1">
    <citation type="journal article" date="2012" name="J. Bacteriol.">
        <title>Complete genome sequence of strain 1860, a crenarchaeon of the genus pyrobaculum able to grow with various electron acceptors.</title>
        <authorList>
            <person name="Mardanov A.V."/>
            <person name="Gumerov V.M."/>
            <person name="Slobodkina G.B."/>
            <person name="Beletsky A.V."/>
            <person name="Bonch-Osmolovskaya E.A."/>
            <person name="Ravin N.V."/>
            <person name="Skryabin K.G."/>
        </authorList>
    </citation>
    <scope>NUCLEOTIDE SEQUENCE [LARGE SCALE GENOMIC DNA]</scope>
    <source>
        <strain evidence="1 2">1860</strain>
    </source>
</reference>
<accession>G7VHF6</accession>
<dbReference type="STRING" id="1104324.P186_1843"/>
<dbReference type="KEGG" id="pyr:P186_1843"/>
<dbReference type="eggNOG" id="arCOG03767">
    <property type="taxonomic scope" value="Archaea"/>
</dbReference>
<dbReference type="HOGENOM" id="CLU_1431694_0_0_2"/>
<dbReference type="Proteomes" id="UP000005867">
    <property type="component" value="Chromosome"/>
</dbReference>
<dbReference type="EMBL" id="CP003098">
    <property type="protein sequence ID" value="AET33247.1"/>
    <property type="molecule type" value="Genomic_DNA"/>
</dbReference>
<dbReference type="RefSeq" id="WP_014289072.1">
    <property type="nucleotide sequence ID" value="NC_016645.1"/>
</dbReference>
<evidence type="ECO:0000313" key="1">
    <source>
        <dbReference type="EMBL" id="AET33247.1"/>
    </source>
</evidence>
<protein>
    <submittedName>
        <fullName evidence="1">Uncharacterized protein</fullName>
    </submittedName>
</protein>
<dbReference type="GeneID" id="11596337"/>